<proteinExistence type="predicted"/>
<reference evidence="4 5" key="1">
    <citation type="submission" date="2015-12" db="EMBL/GenBank/DDBJ databases">
        <authorList>
            <person name="Shamseldin A."/>
            <person name="Moawad H."/>
            <person name="Abd El-Rahim W.M."/>
            <person name="Sadowsky M.J."/>
        </authorList>
    </citation>
    <scope>NUCLEOTIDE SEQUENCE [LARGE SCALE GENOMIC DNA]</scope>
    <source>
        <strain evidence="4 5">ZGT118</strain>
    </source>
</reference>
<feature type="domain" description="AsmA" evidence="3">
    <location>
        <begin position="261"/>
        <end position="538"/>
    </location>
</feature>
<dbReference type="PANTHER" id="PTHR30441">
    <property type="entry name" value="DUF748 DOMAIN-CONTAINING PROTEIN"/>
    <property type="match status" value="1"/>
</dbReference>
<evidence type="ECO:0000313" key="4">
    <source>
        <dbReference type="EMBL" id="KUJ73329.1"/>
    </source>
</evidence>
<dbReference type="EMBL" id="LQBQ01000038">
    <property type="protein sequence ID" value="KUJ73329.1"/>
    <property type="molecule type" value="Genomic_DNA"/>
</dbReference>
<dbReference type="STRING" id="1685379.AVO45_14675"/>
<dbReference type="OrthoDB" id="5439561at2"/>
<comment type="caution">
    <text evidence="4">The sequence shown here is derived from an EMBL/GenBank/DDBJ whole genome shotgun (WGS) entry which is preliminary data.</text>
</comment>
<keyword evidence="2" id="KW-0472">Membrane</keyword>
<evidence type="ECO:0000313" key="5">
    <source>
        <dbReference type="Proteomes" id="UP000053791"/>
    </source>
</evidence>
<dbReference type="PANTHER" id="PTHR30441:SF4">
    <property type="entry name" value="PROTEIN ASMA"/>
    <property type="match status" value="1"/>
</dbReference>
<evidence type="ECO:0000259" key="3">
    <source>
        <dbReference type="Pfam" id="PF05170"/>
    </source>
</evidence>
<feature type="transmembrane region" description="Helical" evidence="2">
    <location>
        <begin position="7"/>
        <end position="25"/>
    </location>
</feature>
<protein>
    <submittedName>
        <fullName evidence="4">Membrane assembly protein AsmA</fullName>
    </submittedName>
</protein>
<dbReference type="GO" id="GO:0005886">
    <property type="term" value="C:plasma membrane"/>
    <property type="evidence" value="ECO:0007669"/>
    <property type="project" value="TreeGrafter"/>
</dbReference>
<dbReference type="InterPro" id="IPR007844">
    <property type="entry name" value="AsmA"/>
</dbReference>
<feature type="region of interest" description="Disordered" evidence="1">
    <location>
        <begin position="123"/>
        <end position="150"/>
    </location>
</feature>
<feature type="region of interest" description="Disordered" evidence="1">
    <location>
        <begin position="341"/>
        <end position="363"/>
    </location>
</feature>
<keyword evidence="5" id="KW-1185">Reference proteome</keyword>
<dbReference type="Pfam" id="PF05170">
    <property type="entry name" value="AsmA"/>
    <property type="match status" value="2"/>
</dbReference>
<name>A0A0X3TCH7_9RHOB</name>
<evidence type="ECO:0000256" key="1">
    <source>
        <dbReference type="SAM" id="MobiDB-lite"/>
    </source>
</evidence>
<keyword evidence="2" id="KW-0812">Transmembrane</keyword>
<keyword evidence="2" id="KW-1133">Transmembrane helix</keyword>
<organism evidence="4 5">
    <name type="scientific">Ruegeria marisrubri</name>
    <dbReference type="NCBI Taxonomy" id="1685379"/>
    <lineage>
        <taxon>Bacteria</taxon>
        <taxon>Pseudomonadati</taxon>
        <taxon>Pseudomonadota</taxon>
        <taxon>Alphaproteobacteria</taxon>
        <taxon>Rhodobacterales</taxon>
        <taxon>Roseobacteraceae</taxon>
        <taxon>Ruegeria</taxon>
    </lineage>
</organism>
<accession>A0A0X3TCH7</accession>
<dbReference type="Proteomes" id="UP000053791">
    <property type="component" value="Unassembled WGS sequence"/>
</dbReference>
<feature type="compositionally biased region" description="Low complexity" evidence="1">
    <location>
        <begin position="127"/>
        <end position="139"/>
    </location>
</feature>
<dbReference type="AlphaFoldDB" id="A0A0X3TCH7"/>
<feature type="domain" description="AsmA" evidence="3">
    <location>
        <begin position="7"/>
        <end position="174"/>
    </location>
</feature>
<sequence length="661" mass="69422">MRWLFRIAFILIAVVMLVVGALLLMPGDKLGEILSDQARAQTGRDLTLSGDVRLSFWPVLGVETGPVTFGNADWAGPEPMLTASGLSVGVDAAALLSGNVKIKQIIARDPVLRLEKTGDKANWEIGPAPAAATSAPAATDGESPSTGAPAAAREVTLDTLEMTNARVIYAEDGRTTFDFGNLDIAASWPAVDAPLSVQARLKIGEGPVDVDMEIQDLPGFAEGDVTTMDLELTAPGGSITYSGKVNVAGEMSGLSRIKATDSARMFAALGQPGVSVPKGLGQVADISTQMTYTQDGRLALRDLVAVLDSNRFEGEADIVVADPPQVTARLVTGDLDLSQAGAASQPKAGGSGAGSGGATPVPQGWSRAPIDASVLSVANGTIRLDANSIAVPDLKLGQSSVTLTLDRSRAVLEMHPVRLFSGALTGQVVANNRNGLSVGGDLKADGIELQQALSTFGGIERLSGRASGQVKFLGVGQSEDQIMRSLKGEGRVDMGRGVISGFDLDRLMGTGEGTGGTTVFNSLTASFTMSNGDLFNRDLLMQLDNFRADGDGRIGLGKRDIDYLFTPVALRANAGEGLAVPVRIVGPWDDPRIKPDLSQVIEAAREKKLNEVEARAKEKLRQKVEEELDTTITEDQNIEDVIKDKLEEEATKGLLKLLGVD</sequence>
<gene>
    <name evidence="4" type="ORF">AVO45_14675</name>
</gene>
<dbReference type="GO" id="GO:0090313">
    <property type="term" value="P:regulation of protein targeting to membrane"/>
    <property type="evidence" value="ECO:0007669"/>
    <property type="project" value="TreeGrafter"/>
</dbReference>
<dbReference type="InterPro" id="IPR052894">
    <property type="entry name" value="AsmA-related"/>
</dbReference>
<dbReference type="RefSeq" id="WP_068349711.1">
    <property type="nucleotide sequence ID" value="NZ_LQBQ01000038.1"/>
</dbReference>
<evidence type="ECO:0000256" key="2">
    <source>
        <dbReference type="SAM" id="Phobius"/>
    </source>
</evidence>